<evidence type="ECO:0000313" key="7">
    <source>
        <dbReference type="EMBL" id="TVZ06659.1"/>
    </source>
</evidence>
<evidence type="ECO:0000256" key="3">
    <source>
        <dbReference type="ARBA" id="ARBA00023136"/>
    </source>
</evidence>
<reference evidence="7 8" key="1">
    <citation type="submission" date="2018-11" db="EMBL/GenBank/DDBJ databases">
        <title>Trebonia kvetii gen.nov., sp.nov., a novel acidophilic actinobacterium, and proposal of the new actinobacterial family Treboniaceae fam. nov.</title>
        <authorList>
            <person name="Rapoport D."/>
            <person name="Sagova-Mareckova M."/>
            <person name="Sedlacek I."/>
            <person name="Provaznik J."/>
            <person name="Kralova S."/>
            <person name="Pavlinic D."/>
            <person name="Benes V."/>
            <person name="Kopecky J."/>
        </authorList>
    </citation>
    <scope>NUCLEOTIDE SEQUENCE [LARGE SCALE GENOMIC DNA]</scope>
    <source>
        <strain evidence="7 8">15Tr583</strain>
    </source>
</reference>
<evidence type="ECO:0000256" key="5">
    <source>
        <dbReference type="ARBA" id="ARBA00023288"/>
    </source>
</evidence>
<evidence type="ECO:0000256" key="2">
    <source>
        <dbReference type="ARBA" id="ARBA00022729"/>
    </source>
</evidence>
<keyword evidence="4" id="KW-0564">Palmitate</keyword>
<protein>
    <submittedName>
        <fullName evidence="7">Sugar ABC transporter substrate-binding protein</fullName>
    </submittedName>
</protein>
<accession>A0A6P2C5F0</accession>
<name>A0A6P2C5F0_9ACTN</name>
<dbReference type="CDD" id="cd13585">
    <property type="entry name" value="PBP2_TMBP_like"/>
    <property type="match status" value="1"/>
</dbReference>
<dbReference type="OrthoDB" id="2515046at2"/>
<sequence>MTSLTPATGNRSRSRHKLLLAATAAAGALALAACSSSSPAPSSSSSSASSSSSSSKVTLTFWTWVPGMSKVVSLWNQSHPSIQVNVNEVTSGNAGSYAKMFSALQAGNAPDLGQVEYATLPNFEHVGGLVDLSQYGAASVKSDFVPWTWGQVSQGSAVYAIPQDIGPMGLFYRSDLFKKYGLAVPTTWAQYLSDAKKLHAANPNAYIAAFTANDAQWFAGLAWQAGAKWFNTSGDTWVSAINDAASTQVANYWQELISQHLVKVEPDFAAEWYNDLSNGTLLTWPTAVWGENTLISNAAATKGDWRVTAMPNWGATKSNGNWGGSTTVVFKDSKHPAQAAQFAEWLNTNQQSLNGLITNGGIYPADSAGQQLPAANSPVAFYGGQNIWSVFRANGQLVNTSFQWGPIMSTTFTQISDGFGKAASGSGTLAQVLTSAQSQTIATMKSQGFSVTSG</sequence>
<dbReference type="PROSITE" id="PS51318">
    <property type="entry name" value="TAT"/>
    <property type="match status" value="1"/>
</dbReference>
<dbReference type="Proteomes" id="UP000460272">
    <property type="component" value="Unassembled WGS sequence"/>
</dbReference>
<evidence type="ECO:0000313" key="8">
    <source>
        <dbReference type="Proteomes" id="UP000460272"/>
    </source>
</evidence>
<dbReference type="RefSeq" id="WP_145851412.1">
    <property type="nucleotide sequence ID" value="NZ_RPFW01000001.1"/>
</dbReference>
<evidence type="ECO:0000256" key="6">
    <source>
        <dbReference type="SAM" id="SignalP"/>
    </source>
</evidence>
<keyword evidence="8" id="KW-1185">Reference proteome</keyword>
<keyword evidence="5" id="KW-0449">Lipoprotein</keyword>
<feature type="signal peptide" evidence="6">
    <location>
        <begin position="1"/>
        <end position="32"/>
    </location>
</feature>
<keyword evidence="2 6" id="KW-0732">Signal</keyword>
<evidence type="ECO:0000256" key="4">
    <source>
        <dbReference type="ARBA" id="ARBA00023139"/>
    </source>
</evidence>
<dbReference type="InterPro" id="IPR050490">
    <property type="entry name" value="Bact_solute-bd_prot1"/>
</dbReference>
<dbReference type="Pfam" id="PF01547">
    <property type="entry name" value="SBP_bac_1"/>
    <property type="match status" value="1"/>
</dbReference>
<feature type="chain" id="PRO_5038798374" evidence="6">
    <location>
        <begin position="33"/>
        <end position="454"/>
    </location>
</feature>
<keyword evidence="1" id="KW-1003">Cell membrane</keyword>
<organism evidence="7 8">
    <name type="scientific">Trebonia kvetii</name>
    <dbReference type="NCBI Taxonomy" id="2480626"/>
    <lineage>
        <taxon>Bacteria</taxon>
        <taxon>Bacillati</taxon>
        <taxon>Actinomycetota</taxon>
        <taxon>Actinomycetes</taxon>
        <taxon>Streptosporangiales</taxon>
        <taxon>Treboniaceae</taxon>
        <taxon>Trebonia</taxon>
    </lineage>
</organism>
<dbReference type="Gene3D" id="3.40.190.10">
    <property type="entry name" value="Periplasmic binding protein-like II"/>
    <property type="match status" value="3"/>
</dbReference>
<dbReference type="InterPro" id="IPR006311">
    <property type="entry name" value="TAT_signal"/>
</dbReference>
<dbReference type="SUPFAM" id="SSF53850">
    <property type="entry name" value="Periplasmic binding protein-like II"/>
    <property type="match status" value="1"/>
</dbReference>
<dbReference type="AlphaFoldDB" id="A0A6P2C5F0"/>
<dbReference type="PANTHER" id="PTHR43649">
    <property type="entry name" value="ARABINOSE-BINDING PROTEIN-RELATED"/>
    <property type="match status" value="1"/>
</dbReference>
<dbReference type="InterPro" id="IPR006059">
    <property type="entry name" value="SBP"/>
</dbReference>
<gene>
    <name evidence="7" type="ORF">EAS64_04555</name>
</gene>
<dbReference type="EMBL" id="RPFW01000001">
    <property type="protein sequence ID" value="TVZ06659.1"/>
    <property type="molecule type" value="Genomic_DNA"/>
</dbReference>
<keyword evidence="3" id="KW-0472">Membrane</keyword>
<comment type="caution">
    <text evidence="7">The sequence shown here is derived from an EMBL/GenBank/DDBJ whole genome shotgun (WGS) entry which is preliminary data.</text>
</comment>
<proteinExistence type="predicted"/>
<dbReference type="PANTHER" id="PTHR43649:SF33">
    <property type="entry name" value="POLYGALACTURONAN_RHAMNOGALACTURONAN-BINDING PROTEIN YTCQ"/>
    <property type="match status" value="1"/>
</dbReference>
<evidence type="ECO:0000256" key="1">
    <source>
        <dbReference type="ARBA" id="ARBA00022475"/>
    </source>
</evidence>